<evidence type="ECO:0000259" key="11">
    <source>
        <dbReference type="Pfam" id="PF24836"/>
    </source>
</evidence>
<dbReference type="AlphaFoldDB" id="A0A1C3H278"/>
<keyword evidence="4 8" id="KW-0915">Sodium</keyword>
<dbReference type="EC" id="7.2.1.1" evidence="8"/>
<comment type="similarity">
    <text evidence="8">Belongs to the NqrA family.</text>
</comment>
<dbReference type="InterPro" id="IPR056147">
    <property type="entry name" value="NQRA_N"/>
</dbReference>
<keyword evidence="5 8" id="KW-0406">Ion transport</keyword>
<dbReference type="PANTHER" id="PTHR37839">
    <property type="entry name" value="NA(+)-TRANSLOCATING NADH-QUINONE REDUCTASE SUBUNIT A"/>
    <property type="match status" value="1"/>
</dbReference>
<gene>
    <name evidence="8" type="primary">nqrA</name>
    <name evidence="12" type="ORF">CHUV0807_0303</name>
</gene>
<evidence type="ECO:0000256" key="1">
    <source>
        <dbReference type="ARBA" id="ARBA00022448"/>
    </source>
</evidence>
<keyword evidence="12" id="KW-0560">Oxidoreductase</keyword>
<sequence length="447" mass="48685">MISIKKGLDLPISGAITDAIIHDIAPQHPVAILGEDYQGLKPTMLVAEGDKVTLGQPLFEDKKNPGVLICAPVSGVVEKIVRGEKRRLLSVIIRPESKESVVFESFGDDAAEKLSREEIVKRLVSCGLWASFRTRPFSKIPPIDAVPYAIFVNAMDSNPLALDPAIAMQGRDEDLLTGLAIMQALSGGQVHLCCRQETSIPTHHLNRVEIHRFGGVHPAGLVGTHIHFIEPVGANKIVWHLNVQDLLAIGKFFRSGILDNQRLIAVAGPGVKNPRIVRATRGTAMVDLLADNLQDGEQRVISGSALSGRQAHEDTAYLGAYDQQVTVLPEGREAYFLGFMRPGVGWFSKTNAYIGKFLKGPFQFNTSLRGSPRPIVPIGVYEQVMPLDILPTPLVKALIVKDTDTAVQLGALELDEEDLALMSFVCPGKHDFGAILRENLTLIEQEG</sequence>
<dbReference type="NCBIfam" id="TIGR01936">
    <property type="entry name" value="nqrA"/>
    <property type="match status" value="1"/>
</dbReference>
<feature type="domain" description="NqrA second alpha/beta" evidence="11">
    <location>
        <begin position="114"/>
        <end position="257"/>
    </location>
</feature>
<keyword evidence="1 8" id="KW-0813">Transport</keyword>
<dbReference type="GO" id="GO:0006814">
    <property type="term" value="P:sodium ion transport"/>
    <property type="evidence" value="ECO:0007669"/>
    <property type="project" value="UniProtKB-UniRule"/>
</dbReference>
<dbReference type="InterPro" id="IPR008703">
    <property type="entry name" value="NqrA"/>
</dbReference>
<keyword evidence="2 8" id="KW-1278">Translocase</keyword>
<comment type="function">
    <text evidence="8">NQR complex catalyzes the reduction of ubiquinone-1 to ubiquinol by two successive reactions, coupled with the transport of Na(+) ions from the cytoplasm to the periplasm. NqrA to NqrE are probably involved in the second step, the conversion of ubisemiquinone to ubiquinol.</text>
</comment>
<evidence type="ECO:0000313" key="13">
    <source>
        <dbReference type="Proteomes" id="UP000190837"/>
    </source>
</evidence>
<accession>A0A1C3H278</accession>
<dbReference type="NCBIfam" id="NF003759">
    <property type="entry name" value="PRK05352.1-2"/>
    <property type="match status" value="1"/>
</dbReference>
<evidence type="ECO:0000256" key="3">
    <source>
        <dbReference type="ARBA" id="ARBA00023027"/>
    </source>
</evidence>
<dbReference type="PANTHER" id="PTHR37839:SF1">
    <property type="entry name" value="NA(+)-TRANSLOCATING NADH-QUINONE REDUCTASE SUBUNIT A"/>
    <property type="match status" value="1"/>
</dbReference>
<dbReference type="Pfam" id="PF24836">
    <property type="entry name" value="NQRA_2nd"/>
    <property type="match status" value="1"/>
</dbReference>
<evidence type="ECO:0000313" key="12">
    <source>
        <dbReference type="EMBL" id="SAM57505.1"/>
    </source>
</evidence>
<dbReference type="HAMAP" id="MF_00425">
    <property type="entry name" value="NqrA"/>
    <property type="match status" value="1"/>
</dbReference>
<dbReference type="GO" id="GO:0016655">
    <property type="term" value="F:oxidoreductase activity, acting on NAD(P)H, quinone or similar compound as acceptor"/>
    <property type="evidence" value="ECO:0007669"/>
    <property type="project" value="UniProtKB-UniRule"/>
</dbReference>
<keyword evidence="7 8" id="KW-0739">Sodium transport</keyword>
<dbReference type="InterPro" id="IPR022615">
    <property type="entry name" value="NqrA_C_domain"/>
</dbReference>
<comment type="subunit">
    <text evidence="8">Composed of six subunits; NqrA, NqrB, NqrC, NqrD, NqrE and NqrF.</text>
</comment>
<dbReference type="Proteomes" id="UP000190837">
    <property type="component" value="Unassembled WGS sequence"/>
</dbReference>
<proteinExistence type="inferred from homology"/>
<comment type="catalytic activity">
    <reaction evidence="8">
        <text>a ubiquinone + n Na(+)(in) + NADH + H(+) = a ubiquinol + n Na(+)(out) + NAD(+)</text>
        <dbReference type="Rhea" id="RHEA:47748"/>
        <dbReference type="Rhea" id="RHEA-COMP:9565"/>
        <dbReference type="Rhea" id="RHEA-COMP:9566"/>
        <dbReference type="ChEBI" id="CHEBI:15378"/>
        <dbReference type="ChEBI" id="CHEBI:16389"/>
        <dbReference type="ChEBI" id="CHEBI:17976"/>
        <dbReference type="ChEBI" id="CHEBI:29101"/>
        <dbReference type="ChEBI" id="CHEBI:57540"/>
        <dbReference type="ChEBI" id="CHEBI:57945"/>
        <dbReference type="EC" id="7.2.1.1"/>
    </reaction>
</comment>
<dbReference type="EMBL" id="FKLO01000016">
    <property type="protein sequence ID" value="SAM57505.1"/>
    <property type="molecule type" value="Genomic_DNA"/>
</dbReference>
<dbReference type="RefSeq" id="WP_079539123.1">
    <property type="nucleotide sequence ID" value="NZ_FKLO01000016.1"/>
</dbReference>
<dbReference type="InterPro" id="IPR056148">
    <property type="entry name" value="NQRA_2nd"/>
</dbReference>
<evidence type="ECO:0000256" key="2">
    <source>
        <dbReference type="ARBA" id="ARBA00022967"/>
    </source>
</evidence>
<reference evidence="13" key="1">
    <citation type="submission" date="2016-04" db="EMBL/GenBank/DDBJ databases">
        <authorList>
            <person name="Tagini F."/>
        </authorList>
    </citation>
    <scope>NUCLEOTIDE SEQUENCE [LARGE SCALE GENOMIC DNA]</scope>
    <source>
        <strain evidence="13">CHUV0807</strain>
    </source>
</reference>
<evidence type="ECO:0000259" key="9">
    <source>
        <dbReference type="Pfam" id="PF05896"/>
    </source>
</evidence>
<evidence type="ECO:0000256" key="7">
    <source>
        <dbReference type="ARBA" id="ARBA00023201"/>
    </source>
</evidence>
<evidence type="ECO:0000259" key="10">
    <source>
        <dbReference type="Pfam" id="PF11973"/>
    </source>
</evidence>
<dbReference type="Pfam" id="PF11973">
    <property type="entry name" value="NQRA_SLBB"/>
    <property type="match status" value="1"/>
</dbReference>
<evidence type="ECO:0000256" key="8">
    <source>
        <dbReference type="HAMAP-Rule" id="MF_00425"/>
    </source>
</evidence>
<name>A0A1C3H278_9GAMM</name>
<evidence type="ECO:0000256" key="4">
    <source>
        <dbReference type="ARBA" id="ARBA00023053"/>
    </source>
</evidence>
<keyword evidence="3 8" id="KW-0520">NAD</keyword>
<protein>
    <recommendedName>
        <fullName evidence="8">Na(+)-translocating NADH-quinone reductase subunit A</fullName>
        <shortName evidence="8">Na(+)-NQR subunit A</shortName>
        <shortName evidence="8">Na(+)-translocating NQR subunit A</shortName>
        <ecNumber evidence="8">7.2.1.1</ecNumber>
    </recommendedName>
    <alternativeName>
        <fullName evidence="8">NQR complex subunit A</fullName>
    </alternativeName>
    <alternativeName>
        <fullName evidence="8">NQR-1 subunit A</fullName>
    </alternativeName>
</protein>
<dbReference type="Pfam" id="PF05896">
    <property type="entry name" value="NQRA_N"/>
    <property type="match status" value="1"/>
</dbReference>
<feature type="domain" description="NqrA N-terminal barrel-sandwich hybrid" evidence="9">
    <location>
        <begin position="2"/>
        <end position="94"/>
    </location>
</feature>
<evidence type="ECO:0000256" key="6">
    <source>
        <dbReference type="ARBA" id="ARBA00023075"/>
    </source>
</evidence>
<organism evidence="12 13">
    <name type="scientific">Cardiobacterium hominis</name>
    <dbReference type="NCBI Taxonomy" id="2718"/>
    <lineage>
        <taxon>Bacteria</taxon>
        <taxon>Pseudomonadati</taxon>
        <taxon>Pseudomonadota</taxon>
        <taxon>Gammaproteobacteria</taxon>
        <taxon>Cardiobacteriales</taxon>
        <taxon>Cardiobacteriaceae</taxon>
        <taxon>Cardiobacterium</taxon>
    </lineage>
</organism>
<keyword evidence="6 8" id="KW-0830">Ubiquinone</keyword>
<evidence type="ECO:0000256" key="5">
    <source>
        <dbReference type="ARBA" id="ARBA00023065"/>
    </source>
</evidence>
<feature type="domain" description="Na(+)-translocating NADH-quinone reductase subunit A C-terminal" evidence="10">
    <location>
        <begin position="264"/>
        <end position="312"/>
    </location>
</feature>